<keyword evidence="3" id="KW-1185">Reference proteome</keyword>
<accession>A0AAD7R087</accession>
<evidence type="ECO:0000313" key="3">
    <source>
        <dbReference type="Proteomes" id="UP001221898"/>
    </source>
</evidence>
<dbReference type="Proteomes" id="UP001221898">
    <property type="component" value="Unassembled WGS sequence"/>
</dbReference>
<gene>
    <name evidence="2" type="ORF">AAFF_G00178580</name>
</gene>
<proteinExistence type="predicted"/>
<name>A0AAD7R087_9TELE</name>
<feature type="region of interest" description="Disordered" evidence="1">
    <location>
        <begin position="1"/>
        <end position="46"/>
    </location>
</feature>
<feature type="region of interest" description="Disordered" evidence="1">
    <location>
        <begin position="90"/>
        <end position="150"/>
    </location>
</feature>
<protein>
    <submittedName>
        <fullName evidence="2">Uncharacterized protein</fullName>
    </submittedName>
</protein>
<organism evidence="2 3">
    <name type="scientific">Aldrovandia affinis</name>
    <dbReference type="NCBI Taxonomy" id="143900"/>
    <lineage>
        <taxon>Eukaryota</taxon>
        <taxon>Metazoa</taxon>
        <taxon>Chordata</taxon>
        <taxon>Craniata</taxon>
        <taxon>Vertebrata</taxon>
        <taxon>Euteleostomi</taxon>
        <taxon>Actinopterygii</taxon>
        <taxon>Neopterygii</taxon>
        <taxon>Teleostei</taxon>
        <taxon>Notacanthiformes</taxon>
        <taxon>Halosauridae</taxon>
        <taxon>Aldrovandia</taxon>
    </lineage>
</organism>
<sequence length="150" mass="16286">MLARLPWEATPDPRRSLAQGEAGERCVTSARLRRTPRPPAPPATRCRRALRRNSKAFRTFVRVPEQTKDTRKTYLFGSLDFCGFNPRLGREGGGPGAFSSARGGSTASAGRSKRPAALGEKGEQETRAGRCRSSPTPRRACRAALFPGSS</sequence>
<dbReference type="EMBL" id="JAINUG010002373">
    <property type="protein sequence ID" value="KAJ8349216.1"/>
    <property type="molecule type" value="Genomic_DNA"/>
</dbReference>
<feature type="compositionally biased region" description="Low complexity" evidence="1">
    <location>
        <begin position="97"/>
        <end position="110"/>
    </location>
</feature>
<reference evidence="2" key="1">
    <citation type="journal article" date="2023" name="Science">
        <title>Genome structures resolve the early diversification of teleost fishes.</title>
        <authorList>
            <person name="Parey E."/>
            <person name="Louis A."/>
            <person name="Montfort J."/>
            <person name="Bouchez O."/>
            <person name="Roques C."/>
            <person name="Iampietro C."/>
            <person name="Lluch J."/>
            <person name="Castinel A."/>
            <person name="Donnadieu C."/>
            <person name="Desvignes T."/>
            <person name="Floi Bucao C."/>
            <person name="Jouanno E."/>
            <person name="Wen M."/>
            <person name="Mejri S."/>
            <person name="Dirks R."/>
            <person name="Jansen H."/>
            <person name="Henkel C."/>
            <person name="Chen W.J."/>
            <person name="Zahm M."/>
            <person name="Cabau C."/>
            <person name="Klopp C."/>
            <person name="Thompson A.W."/>
            <person name="Robinson-Rechavi M."/>
            <person name="Braasch I."/>
            <person name="Lecointre G."/>
            <person name="Bobe J."/>
            <person name="Postlethwait J.H."/>
            <person name="Berthelot C."/>
            <person name="Roest Crollius H."/>
            <person name="Guiguen Y."/>
        </authorList>
    </citation>
    <scope>NUCLEOTIDE SEQUENCE</scope>
    <source>
        <strain evidence="2">NC1722</strain>
    </source>
</reference>
<evidence type="ECO:0000313" key="2">
    <source>
        <dbReference type="EMBL" id="KAJ8349216.1"/>
    </source>
</evidence>
<dbReference type="AlphaFoldDB" id="A0AAD7R087"/>
<comment type="caution">
    <text evidence="2">The sequence shown here is derived from an EMBL/GenBank/DDBJ whole genome shotgun (WGS) entry which is preliminary data.</text>
</comment>
<evidence type="ECO:0000256" key="1">
    <source>
        <dbReference type="SAM" id="MobiDB-lite"/>
    </source>
</evidence>